<sequence length="111" mass="12160">MEEGFRVERVRERRLGSTAPSWSCAVLSPSTALLHDAVNIVVFFRAGPGVSFAVSFSPRTALTVQLRHSGFITVHLFASSQSASARIFDLSLFPRSDAACIPIRSIQLLLR</sequence>
<organism evidence="1 2">
    <name type="scientific">Stylosanthes scabra</name>
    <dbReference type="NCBI Taxonomy" id="79078"/>
    <lineage>
        <taxon>Eukaryota</taxon>
        <taxon>Viridiplantae</taxon>
        <taxon>Streptophyta</taxon>
        <taxon>Embryophyta</taxon>
        <taxon>Tracheophyta</taxon>
        <taxon>Spermatophyta</taxon>
        <taxon>Magnoliopsida</taxon>
        <taxon>eudicotyledons</taxon>
        <taxon>Gunneridae</taxon>
        <taxon>Pentapetalae</taxon>
        <taxon>rosids</taxon>
        <taxon>fabids</taxon>
        <taxon>Fabales</taxon>
        <taxon>Fabaceae</taxon>
        <taxon>Papilionoideae</taxon>
        <taxon>50 kb inversion clade</taxon>
        <taxon>dalbergioids sensu lato</taxon>
        <taxon>Dalbergieae</taxon>
        <taxon>Pterocarpus clade</taxon>
        <taxon>Stylosanthes</taxon>
    </lineage>
</organism>
<evidence type="ECO:0000313" key="2">
    <source>
        <dbReference type="Proteomes" id="UP001341840"/>
    </source>
</evidence>
<gene>
    <name evidence="1" type="ORF">PIB30_092990</name>
</gene>
<proteinExistence type="predicted"/>
<evidence type="ECO:0000313" key="1">
    <source>
        <dbReference type="EMBL" id="MED6152534.1"/>
    </source>
</evidence>
<name>A0ABU6TVK0_9FABA</name>
<dbReference type="EMBL" id="JASCZI010092576">
    <property type="protein sequence ID" value="MED6152534.1"/>
    <property type="molecule type" value="Genomic_DNA"/>
</dbReference>
<comment type="caution">
    <text evidence="1">The sequence shown here is derived from an EMBL/GenBank/DDBJ whole genome shotgun (WGS) entry which is preliminary data.</text>
</comment>
<accession>A0ABU6TVK0</accession>
<reference evidence="1 2" key="1">
    <citation type="journal article" date="2023" name="Plants (Basel)">
        <title>Bridging the Gap: Combining Genomics and Transcriptomics Approaches to Understand Stylosanthes scabra, an Orphan Legume from the Brazilian Caatinga.</title>
        <authorList>
            <person name="Ferreira-Neto J.R.C."/>
            <person name="da Silva M.D."/>
            <person name="Binneck E."/>
            <person name="de Melo N.F."/>
            <person name="da Silva R.H."/>
            <person name="de Melo A.L.T.M."/>
            <person name="Pandolfi V."/>
            <person name="Bustamante F.O."/>
            <person name="Brasileiro-Vidal A.C."/>
            <person name="Benko-Iseppon A.M."/>
        </authorList>
    </citation>
    <scope>NUCLEOTIDE SEQUENCE [LARGE SCALE GENOMIC DNA]</scope>
    <source>
        <tissue evidence="1">Leaves</tissue>
    </source>
</reference>
<protein>
    <submittedName>
        <fullName evidence="1">Uncharacterized protein</fullName>
    </submittedName>
</protein>
<keyword evidence="2" id="KW-1185">Reference proteome</keyword>
<dbReference type="Proteomes" id="UP001341840">
    <property type="component" value="Unassembled WGS sequence"/>
</dbReference>